<dbReference type="GO" id="GO:2001069">
    <property type="term" value="F:glycogen binding"/>
    <property type="evidence" value="ECO:0007669"/>
    <property type="project" value="TreeGrafter"/>
</dbReference>
<feature type="region of interest" description="Disordered" evidence="1">
    <location>
        <begin position="420"/>
        <end position="469"/>
    </location>
</feature>
<feature type="compositionally biased region" description="Polar residues" evidence="1">
    <location>
        <begin position="666"/>
        <end position="682"/>
    </location>
</feature>
<protein>
    <recommendedName>
        <fullName evidence="2">CBM21 domain-containing protein</fullName>
    </recommendedName>
</protein>
<dbReference type="GO" id="GO:0005979">
    <property type="term" value="P:regulation of glycogen biosynthetic process"/>
    <property type="evidence" value="ECO:0007669"/>
    <property type="project" value="TreeGrafter"/>
</dbReference>
<feature type="compositionally biased region" description="Low complexity" evidence="1">
    <location>
        <begin position="1"/>
        <end position="32"/>
    </location>
</feature>
<keyword evidence="4" id="KW-1185">Reference proteome</keyword>
<accession>A0A2C5ZCF4</accession>
<dbReference type="GO" id="GO:0008157">
    <property type="term" value="F:protein phosphatase 1 binding"/>
    <property type="evidence" value="ECO:0007669"/>
    <property type="project" value="TreeGrafter"/>
</dbReference>
<dbReference type="STRING" id="2004952.A0A2C5ZCF4"/>
<feature type="region of interest" description="Disordered" evidence="1">
    <location>
        <begin position="1"/>
        <end position="145"/>
    </location>
</feature>
<feature type="domain" description="CBM21" evidence="2">
    <location>
        <begin position="299"/>
        <end position="413"/>
    </location>
</feature>
<evidence type="ECO:0000313" key="4">
    <source>
        <dbReference type="Proteomes" id="UP000226431"/>
    </source>
</evidence>
<dbReference type="InterPro" id="IPR050782">
    <property type="entry name" value="PP1_regulatory_subunit_3"/>
</dbReference>
<name>A0A2C5ZCF4_9HYPO</name>
<sequence length="699" mass="75647">MPYTPPSQLSPASSAPTSPHVSRRSSVQSGSRPALPHSASYLNKHRRTPSIQDDAPGRGFETERNTVANSAAKSPSPVRPPLASPRPEQHSPASSTADDDDYQDAASQLDSIRSLRDAVSQISQPRVPSPPLASAHPMAPSEPMRVSLSTTALDSLAAKCSRTSGHVRSATEPGRPSLSSADASLTASDDDTDEDLKFKPPMVRKKSGELVRPALRLSHRRPSSVPGTPIFSKAVHFDSHLEHVRHFLQVDRPLAVSAGSSPIDNHESDTEYPFPEVKSGLRSPPYEWELVKTNFPGDHAVRKTLPVRLERVWLSSDSKSLLGSVCVANLAFQKHVTCRFTFDYWKTVSEVGADYGHEIRPVQGPVTHDRFNFSIKLSDVVDLESKTLYFCIRYFVSGQDFWDNNGSTNFQVDFKKKHLPQKGKNGLPGAASRSLNGLPRSNNRRSNTGSSLRPVSLPPSLDAFGHDANDMDFDQPIHEVLGESGPTAGLRLKNKSTTNLASDNIARNLTSPSGVAFSNRYDFGASLSAAMQAAKDSGRDKDTLYMRRNVRGAQPPADKQESESPLGATGSPSGTQSPNPSLPSASYEELVNKYCFFGSKQSSPMMTDGTLKDDAGCESGEAKATTPSEKRTAMHHAIHLDGAVSYFPPLVTVRSTAARPFAAGSGSPSSELSFRGQQQTMSDRYPWTTETQTATAILG</sequence>
<dbReference type="PANTHER" id="PTHR12307:SF36">
    <property type="entry name" value="GLYCOGEN-BINDING SUBUNIT 76A"/>
    <property type="match status" value="1"/>
</dbReference>
<dbReference type="OrthoDB" id="1881at2759"/>
<dbReference type="InterPro" id="IPR038175">
    <property type="entry name" value="CBM21_dom_sf"/>
</dbReference>
<evidence type="ECO:0000256" key="1">
    <source>
        <dbReference type="SAM" id="MobiDB-lite"/>
    </source>
</evidence>
<gene>
    <name evidence="3" type="ORF">CDD80_485</name>
</gene>
<evidence type="ECO:0000313" key="3">
    <source>
        <dbReference type="EMBL" id="PHH77553.1"/>
    </source>
</evidence>
<dbReference type="AlphaFoldDB" id="A0A2C5ZCF4"/>
<feature type="region of interest" description="Disordered" evidence="1">
    <location>
        <begin position="160"/>
        <end position="199"/>
    </location>
</feature>
<dbReference type="GO" id="GO:0000164">
    <property type="term" value="C:protein phosphatase type 1 complex"/>
    <property type="evidence" value="ECO:0007669"/>
    <property type="project" value="TreeGrafter"/>
</dbReference>
<evidence type="ECO:0000259" key="2">
    <source>
        <dbReference type="PROSITE" id="PS51159"/>
    </source>
</evidence>
<feature type="compositionally biased region" description="Polar residues" evidence="1">
    <location>
        <begin position="570"/>
        <end position="584"/>
    </location>
</feature>
<dbReference type="Proteomes" id="UP000226431">
    <property type="component" value="Unassembled WGS sequence"/>
</dbReference>
<proteinExistence type="predicted"/>
<dbReference type="Gene3D" id="2.60.40.2440">
    <property type="entry name" value="Carbohydrate binding type-21 domain"/>
    <property type="match status" value="1"/>
</dbReference>
<reference evidence="3 4" key="1">
    <citation type="submission" date="2017-06" db="EMBL/GenBank/DDBJ databases">
        <title>Ant-infecting Ophiocordyceps genomes reveal a high diversity of potential behavioral manipulation genes and a possible major role for enterotoxins.</title>
        <authorList>
            <person name="De Bekker C."/>
            <person name="Evans H.C."/>
            <person name="Brachmann A."/>
            <person name="Hughes D.P."/>
        </authorList>
    </citation>
    <scope>NUCLEOTIDE SEQUENCE [LARGE SCALE GENOMIC DNA]</scope>
    <source>
        <strain evidence="3 4">Map16</strain>
    </source>
</reference>
<feature type="compositionally biased region" description="Low complexity" evidence="1">
    <location>
        <begin position="177"/>
        <end position="187"/>
    </location>
</feature>
<comment type="caution">
    <text evidence="3">The sequence shown here is derived from an EMBL/GenBank/DDBJ whole genome shotgun (WGS) entry which is preliminary data.</text>
</comment>
<dbReference type="PANTHER" id="PTHR12307">
    <property type="entry name" value="PROTEIN PHOSPHATASE 1 REGULATORY SUBUNIT"/>
    <property type="match status" value="1"/>
</dbReference>
<feature type="region of interest" description="Disordered" evidence="1">
    <location>
        <begin position="662"/>
        <end position="682"/>
    </location>
</feature>
<dbReference type="InterPro" id="IPR005036">
    <property type="entry name" value="CBM21_dom"/>
</dbReference>
<dbReference type="Pfam" id="PF03370">
    <property type="entry name" value="CBM_21"/>
    <property type="match status" value="1"/>
</dbReference>
<dbReference type="EMBL" id="NJES01000114">
    <property type="protein sequence ID" value="PHH77553.1"/>
    <property type="molecule type" value="Genomic_DNA"/>
</dbReference>
<dbReference type="PROSITE" id="PS51159">
    <property type="entry name" value="CBM21"/>
    <property type="match status" value="1"/>
</dbReference>
<feature type="region of interest" description="Disordered" evidence="1">
    <location>
        <begin position="551"/>
        <end position="584"/>
    </location>
</feature>
<organism evidence="3 4">
    <name type="scientific">Ophiocordyceps camponoti-rufipedis</name>
    <dbReference type="NCBI Taxonomy" id="2004952"/>
    <lineage>
        <taxon>Eukaryota</taxon>
        <taxon>Fungi</taxon>
        <taxon>Dikarya</taxon>
        <taxon>Ascomycota</taxon>
        <taxon>Pezizomycotina</taxon>
        <taxon>Sordariomycetes</taxon>
        <taxon>Hypocreomycetidae</taxon>
        <taxon>Hypocreales</taxon>
        <taxon>Ophiocordycipitaceae</taxon>
        <taxon>Ophiocordyceps</taxon>
    </lineage>
</organism>
<feature type="compositionally biased region" description="Low complexity" evidence="1">
    <location>
        <begin position="440"/>
        <end position="461"/>
    </location>
</feature>